<dbReference type="EMBL" id="CP003746">
    <property type="protein sequence ID" value="AFU97654.1"/>
    <property type="molecule type" value="Genomic_DNA"/>
</dbReference>
<protein>
    <submittedName>
        <fullName evidence="5">Glycosyltransferase</fullName>
    </submittedName>
</protein>
<name>K4KF41_SIMAS</name>
<dbReference type="AlphaFoldDB" id="K4KF41"/>
<evidence type="ECO:0000256" key="1">
    <source>
        <dbReference type="ARBA" id="ARBA00022636"/>
    </source>
</evidence>
<accession>K4KF41</accession>
<evidence type="ECO:0000313" key="6">
    <source>
        <dbReference type="Proteomes" id="UP000000466"/>
    </source>
</evidence>
<organism evidence="5 6">
    <name type="scientific">Simiduia agarivorans (strain DSM 21679 / JCM 13881 / BCRC 17597 / SA1)</name>
    <dbReference type="NCBI Taxonomy" id="1117647"/>
    <lineage>
        <taxon>Bacteria</taxon>
        <taxon>Pseudomonadati</taxon>
        <taxon>Pseudomonadota</taxon>
        <taxon>Gammaproteobacteria</taxon>
        <taxon>Cellvibrionales</taxon>
        <taxon>Cellvibrionaceae</taxon>
        <taxon>Simiduia</taxon>
    </lineage>
</organism>
<reference evidence="5 6" key="1">
    <citation type="journal article" date="2013" name="Genome Announc.">
        <title>Complete genome sequence of Simiduia agarivorans SA1(T), a marine bacterium able to degrade a variety of polysaccharides.</title>
        <authorList>
            <person name="Lin S.Y."/>
            <person name="Shieh W.Y."/>
            <person name="Chen J.S."/>
            <person name="Tang S.L."/>
        </authorList>
    </citation>
    <scope>NUCLEOTIDE SEQUENCE [LARGE SCALE GENOMIC DNA]</scope>
    <source>
        <strain evidence="6">DSM 21679 / JCM 13881 / BCRC 17597 / SA1</strain>
    </source>
</reference>
<dbReference type="GO" id="GO:0000166">
    <property type="term" value="F:nucleotide binding"/>
    <property type="evidence" value="ECO:0007669"/>
    <property type="project" value="UniProtKB-KW"/>
</dbReference>
<dbReference type="GO" id="GO:0016740">
    <property type="term" value="F:transferase activity"/>
    <property type="evidence" value="ECO:0007669"/>
    <property type="project" value="UniProtKB-KW"/>
</dbReference>
<feature type="domain" description="Type III secretion system flagellar brake protein YcgR PilZN" evidence="4">
    <location>
        <begin position="11"/>
        <end position="114"/>
    </location>
</feature>
<dbReference type="Pfam" id="PF07317">
    <property type="entry name" value="PilZN"/>
    <property type="match status" value="1"/>
</dbReference>
<keyword evidence="3" id="KW-0975">Bacterial flagellum</keyword>
<dbReference type="HOGENOM" id="CLU_1160460_0_0_6"/>
<keyword evidence="2" id="KW-0547">Nucleotide-binding</keyword>
<dbReference type="Gene3D" id="2.30.110.10">
    <property type="entry name" value="Electron Transport, Fmn-binding Protein, Chain A"/>
    <property type="match status" value="1"/>
</dbReference>
<dbReference type="InterPro" id="IPR012349">
    <property type="entry name" value="Split_barrel_FMN-bd"/>
</dbReference>
<evidence type="ECO:0000259" key="4">
    <source>
        <dbReference type="Pfam" id="PF07317"/>
    </source>
</evidence>
<evidence type="ECO:0000256" key="3">
    <source>
        <dbReference type="ARBA" id="ARBA00023143"/>
    </source>
</evidence>
<dbReference type="Proteomes" id="UP000000466">
    <property type="component" value="Chromosome"/>
</dbReference>
<dbReference type="eggNOG" id="COG5581">
    <property type="taxonomic scope" value="Bacteria"/>
</dbReference>
<dbReference type="Gene3D" id="2.40.10.220">
    <property type="entry name" value="predicted glycosyltransferase like domains"/>
    <property type="match status" value="1"/>
</dbReference>
<dbReference type="STRING" id="1117647.M5M_02175"/>
<dbReference type="InterPro" id="IPR009926">
    <property type="entry name" value="T3SS_YcgR_PilZN"/>
</dbReference>
<evidence type="ECO:0000313" key="5">
    <source>
        <dbReference type="EMBL" id="AFU97654.1"/>
    </source>
</evidence>
<dbReference type="KEGG" id="saga:M5M_02175"/>
<keyword evidence="6" id="KW-1185">Reference proteome</keyword>
<gene>
    <name evidence="5" type="ordered locus">M5M_02175</name>
</gene>
<sequence>MDEQLAESQHLSNPEDILRVLQALLLNRSLLTVAQPGTQALASSMVVAIDDQTGYWLIDALSDETLQHQLRSGQTILIRAAYGGIQVSCEAKVQDQVEWDYLPAVKLTLPQKMLHRQRRAAFRADIAAADRPHIQLESNQRPEPLHGQVFDISADGVGVLFDKFIRPPIEPGELFSCAQLHPALPQQHWQLMAKHPQYDKMNDKYRCGFSLVDMNAADAKRISQWVLAEQRKQRMSRRR</sequence>
<evidence type="ECO:0000256" key="2">
    <source>
        <dbReference type="ARBA" id="ARBA00022741"/>
    </source>
</evidence>
<proteinExistence type="predicted"/>
<keyword evidence="1" id="KW-0973">c-di-GMP</keyword>
<dbReference type="RefSeq" id="WP_015045827.1">
    <property type="nucleotide sequence ID" value="NC_018868.3"/>
</dbReference>